<dbReference type="Pfam" id="PF19295">
    <property type="entry name" value="SufBD_N"/>
    <property type="match status" value="1"/>
</dbReference>
<dbReference type="PANTHER" id="PTHR43575">
    <property type="entry name" value="PROTEIN ABCI7, CHLOROPLASTIC"/>
    <property type="match status" value="1"/>
</dbReference>
<dbReference type="GO" id="GO:0016226">
    <property type="term" value="P:iron-sulfur cluster assembly"/>
    <property type="evidence" value="ECO:0007669"/>
    <property type="project" value="InterPro"/>
</dbReference>
<dbReference type="Proteomes" id="UP001171751">
    <property type="component" value="Unassembled WGS sequence"/>
</dbReference>
<evidence type="ECO:0000313" key="6">
    <source>
        <dbReference type="Proteomes" id="UP001171751"/>
    </source>
</evidence>
<evidence type="ECO:0000256" key="2">
    <source>
        <dbReference type="SAM" id="MobiDB-lite"/>
    </source>
</evidence>
<evidence type="ECO:0000259" key="4">
    <source>
        <dbReference type="Pfam" id="PF19295"/>
    </source>
</evidence>
<dbReference type="InterPro" id="IPR011542">
    <property type="entry name" value="SUF_FeS_clus_asmbl_SufD"/>
</dbReference>
<organism evidence="5 6">
    <name type="scientific">Atopococcus tabaci</name>
    <dbReference type="NCBI Taxonomy" id="269774"/>
    <lineage>
        <taxon>Bacteria</taxon>
        <taxon>Bacillati</taxon>
        <taxon>Bacillota</taxon>
        <taxon>Bacilli</taxon>
        <taxon>Lactobacillales</taxon>
        <taxon>Carnobacteriaceae</taxon>
        <taxon>Atopococcus</taxon>
    </lineage>
</organism>
<dbReference type="SUPFAM" id="SSF101960">
    <property type="entry name" value="Stabilizer of iron transporter SufD"/>
    <property type="match status" value="1"/>
</dbReference>
<dbReference type="InterPro" id="IPR055346">
    <property type="entry name" value="Fe-S_cluster_assembly_SufBD"/>
</dbReference>
<feature type="region of interest" description="Disordered" evidence="2">
    <location>
        <begin position="1"/>
        <end position="23"/>
    </location>
</feature>
<gene>
    <name evidence="5" type="primary">sufD</name>
    <name evidence="5" type="ORF">Q4F26_05380</name>
</gene>
<dbReference type="EMBL" id="JAUNQW010000024">
    <property type="protein sequence ID" value="MDO5457763.1"/>
    <property type="molecule type" value="Genomic_DNA"/>
</dbReference>
<proteinExistence type="inferred from homology"/>
<dbReference type="InterPro" id="IPR000825">
    <property type="entry name" value="SUF_FeS_clus_asmbl_SufBD_core"/>
</dbReference>
<protein>
    <submittedName>
        <fullName evidence="5">Fe-S cluster assembly protein SufD</fullName>
    </submittedName>
</protein>
<accession>A0AA43UD51</accession>
<feature type="domain" description="SUF system FeS cluster assembly SufBD core" evidence="3">
    <location>
        <begin position="171"/>
        <end position="398"/>
    </location>
</feature>
<dbReference type="PANTHER" id="PTHR43575:SF1">
    <property type="entry name" value="PROTEIN ABCI7, CHLOROPLASTIC"/>
    <property type="match status" value="1"/>
</dbReference>
<dbReference type="NCBIfam" id="TIGR01981">
    <property type="entry name" value="sufD"/>
    <property type="match status" value="1"/>
</dbReference>
<comment type="caution">
    <text evidence="5">The sequence shown here is derived from an EMBL/GenBank/DDBJ whole genome shotgun (WGS) entry which is preliminary data.</text>
</comment>
<dbReference type="AlphaFoldDB" id="A0AA43UD51"/>
<evidence type="ECO:0000256" key="1">
    <source>
        <dbReference type="ARBA" id="ARBA00043967"/>
    </source>
</evidence>
<reference evidence="5" key="1">
    <citation type="submission" date="2023-07" db="EMBL/GenBank/DDBJ databases">
        <title>Between Cages and Wild: Unraveling the Impact of Captivity on Animal Microbiomes and Antimicrobial Resistance.</title>
        <authorList>
            <person name="Schmartz G.P."/>
            <person name="Rehner J."/>
            <person name="Schuff M.J."/>
            <person name="Becker S.L."/>
            <person name="Kravczyk M."/>
            <person name="Gurevich A."/>
            <person name="Francke R."/>
            <person name="Mueller R."/>
            <person name="Keller V."/>
            <person name="Keller A."/>
        </authorList>
    </citation>
    <scope>NUCLEOTIDE SEQUENCE</scope>
    <source>
        <strain evidence="5">S39M_St_73</strain>
    </source>
</reference>
<feature type="domain" description="SUF system FeS cluster assembly SufBD N-terminal" evidence="4">
    <location>
        <begin position="90"/>
        <end position="162"/>
    </location>
</feature>
<evidence type="ECO:0000313" key="5">
    <source>
        <dbReference type="EMBL" id="MDO5457763.1"/>
    </source>
</evidence>
<evidence type="ECO:0000259" key="3">
    <source>
        <dbReference type="Pfam" id="PF01458"/>
    </source>
</evidence>
<keyword evidence="6" id="KW-1185">Reference proteome</keyword>
<sequence>MSNITELNDKLEAHSQQLKEPAGMTEKRLKAARLVDELDFPEIERSHYYRWLPLDTDNFNQPVKSQTELLPVNPSEDGAYLRTFHNEILDQYLPEELAEQGVIFTTISQAIESHAELIEKHYMTDVVALDQDKLSAHHYAYMNAGVFLYIPENVEVKNPIQLHMIQDATSQKPFNQHVLIVMEENSQASFVEKMATEGSEETPANIVIEISAKENSRINYSTIDDLSETTSAFIRRQAICDAGANVDWAIGSMNNGNVVLDAYTELRGKGSQSDLKIVSLTHGDQEQIINSHILNIGAQTAGNIFQHGAILDQSRLTFNAIGKIEKDAKNADAQQESRLLMFSEGARGDANPILLIEEYEVTAGHAASVGQIDEEQLYYLMSRGIHRKEAMRLAIRGFLGPVIQAIPLASVREELIDNIERKLRSL</sequence>
<dbReference type="Pfam" id="PF01458">
    <property type="entry name" value="SUFBD_core"/>
    <property type="match status" value="1"/>
</dbReference>
<comment type="similarity">
    <text evidence="1">Belongs to the iron-sulfur cluster assembly SufBD family.</text>
</comment>
<name>A0AA43UD51_9LACT</name>
<dbReference type="InterPro" id="IPR037284">
    <property type="entry name" value="SUF_FeS_clus_asmbl_SufBD_sf"/>
</dbReference>
<dbReference type="InterPro" id="IPR045595">
    <property type="entry name" value="SufBD_N"/>
</dbReference>